<name>A9WJM9_CHLAA</name>
<proteinExistence type="inferred from homology"/>
<evidence type="ECO:0000313" key="10">
    <source>
        <dbReference type="Proteomes" id="UP000002008"/>
    </source>
</evidence>
<dbReference type="Gene3D" id="1.10.3720.10">
    <property type="entry name" value="MetI-like"/>
    <property type="match status" value="1"/>
</dbReference>
<dbReference type="SUPFAM" id="SSF161098">
    <property type="entry name" value="MetI-like"/>
    <property type="match status" value="1"/>
</dbReference>
<sequence length="306" mass="33889">MTTATLATPRHRRRFRFGTFMVYVVMIIITLFWITPTVGLLVSSFRPADDVKTSGWWTVVTNPEKARFTLDNYRTVLGLPVAGRAAPTGGSRVGMEVALINTLTVALPATIIPILIAAFAAYGFAWIDFPGRRALFILVVAMLVVPLQISLVPILRDYVALQLGGTYLGVWLAHTGFGLPLAVYLLYNYISTIPRDIFESAFLDGATHFTIFTRLILPLSTPALASFAIFQFLWTWNDLLVALVFLGAEPRVQVVTQRLLSLLGQFGQEWHLLTSGAFISMIVPLIVFFSLQRFFVRGLMAGSVKG</sequence>
<evidence type="ECO:0000256" key="2">
    <source>
        <dbReference type="ARBA" id="ARBA00022448"/>
    </source>
</evidence>
<dbReference type="PANTHER" id="PTHR43744">
    <property type="entry name" value="ABC TRANSPORTER PERMEASE PROTEIN MG189-RELATED-RELATED"/>
    <property type="match status" value="1"/>
</dbReference>
<gene>
    <name evidence="9" type="ordered locus">Caur_2728</name>
</gene>
<feature type="transmembrane region" description="Helical" evidence="7">
    <location>
        <begin position="167"/>
        <end position="190"/>
    </location>
</feature>
<organism evidence="9 10">
    <name type="scientific">Chloroflexus aurantiacus (strain ATCC 29366 / DSM 635 / J-10-fl)</name>
    <dbReference type="NCBI Taxonomy" id="324602"/>
    <lineage>
        <taxon>Bacteria</taxon>
        <taxon>Bacillati</taxon>
        <taxon>Chloroflexota</taxon>
        <taxon>Chloroflexia</taxon>
        <taxon>Chloroflexales</taxon>
        <taxon>Chloroflexineae</taxon>
        <taxon>Chloroflexaceae</taxon>
        <taxon>Chloroflexus</taxon>
    </lineage>
</organism>
<dbReference type="InterPro" id="IPR000515">
    <property type="entry name" value="MetI-like"/>
</dbReference>
<evidence type="ECO:0000256" key="7">
    <source>
        <dbReference type="RuleBase" id="RU363032"/>
    </source>
</evidence>
<dbReference type="STRING" id="324602.Caur_2728"/>
<evidence type="ECO:0000256" key="1">
    <source>
        <dbReference type="ARBA" id="ARBA00004651"/>
    </source>
</evidence>
<feature type="transmembrane region" description="Helical" evidence="7">
    <location>
        <begin position="20"/>
        <end position="42"/>
    </location>
</feature>
<dbReference type="InParanoid" id="A9WJM9"/>
<dbReference type="RefSeq" id="WP_012258586.1">
    <property type="nucleotide sequence ID" value="NC_010175.1"/>
</dbReference>
<dbReference type="CDD" id="cd06261">
    <property type="entry name" value="TM_PBP2"/>
    <property type="match status" value="1"/>
</dbReference>
<dbReference type="GO" id="GO:0022857">
    <property type="term" value="F:transmembrane transporter activity"/>
    <property type="evidence" value="ECO:0000318"/>
    <property type="project" value="GO_Central"/>
</dbReference>
<feature type="transmembrane region" description="Helical" evidence="7">
    <location>
        <begin position="105"/>
        <end position="127"/>
    </location>
</feature>
<evidence type="ECO:0000259" key="8">
    <source>
        <dbReference type="PROSITE" id="PS50928"/>
    </source>
</evidence>
<dbReference type="EMBL" id="CP000909">
    <property type="protein sequence ID" value="ABY35933.1"/>
    <property type="molecule type" value="Genomic_DNA"/>
</dbReference>
<evidence type="ECO:0000256" key="6">
    <source>
        <dbReference type="ARBA" id="ARBA00023136"/>
    </source>
</evidence>
<dbReference type="Pfam" id="PF00528">
    <property type="entry name" value="BPD_transp_1"/>
    <property type="match status" value="1"/>
</dbReference>
<keyword evidence="10" id="KW-1185">Reference proteome</keyword>
<comment type="subcellular location">
    <subcellularLocation>
        <location evidence="1 7">Cell membrane</location>
        <topology evidence="1 7">Multi-pass membrane protein</topology>
    </subcellularLocation>
</comment>
<protein>
    <submittedName>
        <fullName evidence="9">Binding-protein-dependent transport systems inner membrane component</fullName>
    </submittedName>
</protein>
<feature type="transmembrane region" description="Helical" evidence="7">
    <location>
        <begin position="270"/>
        <end position="291"/>
    </location>
</feature>
<comment type="similarity">
    <text evidence="7">Belongs to the binding-protein-dependent transport system permease family.</text>
</comment>
<dbReference type="InterPro" id="IPR035906">
    <property type="entry name" value="MetI-like_sf"/>
</dbReference>
<dbReference type="EnsemblBacteria" id="ABY35933">
    <property type="protein sequence ID" value="ABY35933"/>
    <property type="gene ID" value="Caur_2728"/>
</dbReference>
<feature type="transmembrane region" description="Helical" evidence="7">
    <location>
        <begin position="134"/>
        <end position="155"/>
    </location>
</feature>
<accession>A9WJM9</accession>
<dbReference type="eggNOG" id="COG0395">
    <property type="taxonomic scope" value="Bacteria"/>
</dbReference>
<feature type="transmembrane region" description="Helical" evidence="7">
    <location>
        <begin position="211"/>
        <end position="234"/>
    </location>
</feature>
<keyword evidence="2 7" id="KW-0813">Transport</keyword>
<evidence type="ECO:0000256" key="5">
    <source>
        <dbReference type="ARBA" id="ARBA00022989"/>
    </source>
</evidence>
<dbReference type="GO" id="GO:0016020">
    <property type="term" value="C:membrane"/>
    <property type="evidence" value="ECO:0000318"/>
    <property type="project" value="GO_Central"/>
</dbReference>
<dbReference type="AlphaFoldDB" id="A9WJM9"/>
<dbReference type="HOGENOM" id="CLU_016047_1_2_0"/>
<evidence type="ECO:0000313" key="9">
    <source>
        <dbReference type="EMBL" id="ABY35933.1"/>
    </source>
</evidence>
<dbReference type="KEGG" id="cau:Caur_2728"/>
<evidence type="ECO:0000256" key="4">
    <source>
        <dbReference type="ARBA" id="ARBA00022692"/>
    </source>
</evidence>
<dbReference type="PANTHER" id="PTHR43744:SF4">
    <property type="entry name" value="OSMOPROTECTIVE COMPOUNDS UPTAKE PERMEASE PROTEIN GGTD"/>
    <property type="match status" value="1"/>
</dbReference>
<reference evidence="10" key="1">
    <citation type="journal article" date="2011" name="BMC Genomics">
        <title>Complete genome sequence of the filamentous anoxygenic phototrophic bacterium Chloroflexus aurantiacus.</title>
        <authorList>
            <person name="Tang K.H."/>
            <person name="Barry K."/>
            <person name="Chertkov O."/>
            <person name="Dalin E."/>
            <person name="Han C.S."/>
            <person name="Hauser L.J."/>
            <person name="Honchak B.M."/>
            <person name="Karbach L.E."/>
            <person name="Land M.L."/>
            <person name="Lapidus A."/>
            <person name="Larimer F.W."/>
            <person name="Mikhailova N."/>
            <person name="Pitluck S."/>
            <person name="Pierson B.K."/>
            <person name="Blankenship R.E."/>
        </authorList>
    </citation>
    <scope>NUCLEOTIDE SEQUENCE [LARGE SCALE GENOMIC DNA]</scope>
    <source>
        <strain evidence="10">ATCC 29366 / DSM 635 / J-10-fl</strain>
    </source>
</reference>
<keyword evidence="4 7" id="KW-0812">Transmembrane</keyword>
<keyword evidence="6 7" id="KW-0472">Membrane</keyword>
<dbReference type="PROSITE" id="PS50928">
    <property type="entry name" value="ABC_TM1"/>
    <property type="match status" value="1"/>
</dbReference>
<evidence type="ECO:0000256" key="3">
    <source>
        <dbReference type="ARBA" id="ARBA00022475"/>
    </source>
</evidence>
<keyword evidence="5 7" id="KW-1133">Transmembrane helix</keyword>
<dbReference type="Proteomes" id="UP000002008">
    <property type="component" value="Chromosome"/>
</dbReference>
<feature type="domain" description="ABC transmembrane type-1" evidence="8">
    <location>
        <begin position="99"/>
        <end position="291"/>
    </location>
</feature>
<dbReference type="PATRIC" id="fig|324602.8.peg.3076"/>
<keyword evidence="3" id="KW-1003">Cell membrane</keyword>
<dbReference type="GO" id="GO:0005886">
    <property type="term" value="C:plasma membrane"/>
    <property type="evidence" value="ECO:0007669"/>
    <property type="project" value="UniProtKB-SubCell"/>
</dbReference>